<evidence type="ECO:0000313" key="3">
    <source>
        <dbReference type="Proteomes" id="UP001273209"/>
    </source>
</evidence>
<dbReference type="AlphaFoldDB" id="A0AAE1LY09"/>
<reference evidence="2" key="1">
    <citation type="submission" date="2023-11" db="EMBL/GenBank/DDBJ databases">
        <title>The genome sequences of three competitors of mushroom-forming fungi.</title>
        <authorList>
            <person name="Beijen E."/>
            <person name="Ohm R.A."/>
        </authorList>
    </citation>
    <scope>NUCLEOTIDE SEQUENCE</scope>
    <source>
        <strain evidence="2">CBS 100526</strain>
    </source>
</reference>
<accession>A0AAE1LY09</accession>
<proteinExistence type="predicted"/>
<sequence length="88" mass="9725">MPTDDPDKVVHTFIATSSRAPPSSSWPAIPPAKLLDDRNRDPGTRNDGDGDAKLSRQFRGRLREKEGVGVVDCPRMLGREEELLHCAD</sequence>
<dbReference type="RefSeq" id="XP_062750469.1">
    <property type="nucleotide sequence ID" value="XM_062894680.1"/>
</dbReference>
<organism evidence="2 3">
    <name type="scientific">Trichoderma aggressivum f. europaeum</name>
    <dbReference type="NCBI Taxonomy" id="173218"/>
    <lineage>
        <taxon>Eukaryota</taxon>
        <taxon>Fungi</taxon>
        <taxon>Dikarya</taxon>
        <taxon>Ascomycota</taxon>
        <taxon>Pezizomycotina</taxon>
        <taxon>Sordariomycetes</taxon>
        <taxon>Hypocreomycetidae</taxon>
        <taxon>Hypocreales</taxon>
        <taxon>Hypocreaceae</taxon>
        <taxon>Trichoderma</taxon>
    </lineage>
</organism>
<feature type="compositionally biased region" description="Basic and acidic residues" evidence="1">
    <location>
        <begin position="34"/>
        <end position="54"/>
    </location>
</feature>
<protein>
    <submittedName>
        <fullName evidence="2">Uncharacterized protein</fullName>
    </submittedName>
</protein>
<dbReference type="Proteomes" id="UP001273209">
    <property type="component" value="Unassembled WGS sequence"/>
</dbReference>
<keyword evidence="3" id="KW-1185">Reference proteome</keyword>
<dbReference type="EMBL" id="JAWRVG010000077">
    <property type="protein sequence ID" value="KAK4060822.1"/>
    <property type="molecule type" value="Genomic_DNA"/>
</dbReference>
<evidence type="ECO:0000313" key="2">
    <source>
        <dbReference type="EMBL" id="KAK4060822.1"/>
    </source>
</evidence>
<feature type="region of interest" description="Disordered" evidence="1">
    <location>
        <begin position="15"/>
        <end position="56"/>
    </location>
</feature>
<name>A0AAE1LY09_9HYPO</name>
<feature type="compositionally biased region" description="Low complexity" evidence="1">
    <location>
        <begin position="15"/>
        <end position="27"/>
    </location>
</feature>
<evidence type="ECO:0000256" key="1">
    <source>
        <dbReference type="SAM" id="MobiDB-lite"/>
    </source>
</evidence>
<gene>
    <name evidence="2" type="ORF">Triagg1_10592</name>
</gene>
<dbReference type="GeneID" id="87914585"/>
<comment type="caution">
    <text evidence="2">The sequence shown here is derived from an EMBL/GenBank/DDBJ whole genome shotgun (WGS) entry which is preliminary data.</text>
</comment>